<dbReference type="Proteomes" id="UP000318801">
    <property type="component" value="Unassembled WGS sequence"/>
</dbReference>
<evidence type="ECO:0000313" key="6">
    <source>
        <dbReference type="Proteomes" id="UP000318801"/>
    </source>
</evidence>
<dbReference type="PANTHER" id="PTHR33164:SF57">
    <property type="entry name" value="MARR-FAMILY TRANSCRIPTIONAL REGULATOR"/>
    <property type="match status" value="1"/>
</dbReference>
<dbReference type="Gene3D" id="1.10.10.10">
    <property type="entry name" value="Winged helix-like DNA-binding domain superfamily/Winged helix DNA-binding domain"/>
    <property type="match status" value="1"/>
</dbReference>
<dbReference type="SUPFAM" id="SSF46785">
    <property type="entry name" value="Winged helix' DNA-binding domain"/>
    <property type="match status" value="1"/>
</dbReference>
<dbReference type="InterPro" id="IPR023187">
    <property type="entry name" value="Tscrpt_reg_MarR-type_CS"/>
</dbReference>
<feature type="domain" description="HTH marR-type" evidence="4">
    <location>
        <begin position="42"/>
        <end position="175"/>
    </location>
</feature>
<evidence type="ECO:0000256" key="2">
    <source>
        <dbReference type="ARBA" id="ARBA00023125"/>
    </source>
</evidence>
<dbReference type="OrthoDB" id="7774677at2"/>
<dbReference type="InterPro" id="IPR036388">
    <property type="entry name" value="WH-like_DNA-bd_sf"/>
</dbReference>
<keyword evidence="1" id="KW-0805">Transcription regulation</keyword>
<dbReference type="PROSITE" id="PS01117">
    <property type="entry name" value="HTH_MARR_1"/>
    <property type="match status" value="1"/>
</dbReference>
<dbReference type="InterPro" id="IPR036390">
    <property type="entry name" value="WH_DNA-bd_sf"/>
</dbReference>
<dbReference type="InterPro" id="IPR000835">
    <property type="entry name" value="HTH_MarR-typ"/>
</dbReference>
<dbReference type="GO" id="GO:0003700">
    <property type="term" value="F:DNA-binding transcription factor activity"/>
    <property type="evidence" value="ECO:0007669"/>
    <property type="project" value="InterPro"/>
</dbReference>
<proteinExistence type="predicted"/>
<evidence type="ECO:0000259" key="4">
    <source>
        <dbReference type="PROSITE" id="PS50995"/>
    </source>
</evidence>
<evidence type="ECO:0000313" key="5">
    <source>
        <dbReference type="EMBL" id="TPW28063.1"/>
    </source>
</evidence>
<sequence>MAPDNLDLRLWRCGLANSHFLAFCPQLQSTKEQGNHMVSQNAAEGISALEQEAAVLARLLEALNRRRNYPLERSHYLLLLQLAEGPRKVGMLSKTLALDATTVTRQVAAMEARGLVVRKVDPDDRRSVLVARTDEGAVLAEDMRDTRRQRMDRLMTDWNSEDVDRFVAYMARFNAALYDRLENTEDDGTELAAS</sequence>
<keyword evidence="6" id="KW-1185">Reference proteome</keyword>
<dbReference type="InterPro" id="IPR039422">
    <property type="entry name" value="MarR/SlyA-like"/>
</dbReference>
<organism evidence="5 6">
    <name type="scientific">Martelella alba</name>
    <dbReference type="NCBI Taxonomy" id="2590451"/>
    <lineage>
        <taxon>Bacteria</taxon>
        <taxon>Pseudomonadati</taxon>
        <taxon>Pseudomonadota</taxon>
        <taxon>Alphaproteobacteria</taxon>
        <taxon>Hyphomicrobiales</taxon>
        <taxon>Aurantimonadaceae</taxon>
        <taxon>Martelella</taxon>
    </lineage>
</organism>
<keyword evidence="3" id="KW-0804">Transcription</keyword>
<dbReference type="PROSITE" id="PS50995">
    <property type="entry name" value="HTH_MARR_2"/>
    <property type="match status" value="1"/>
</dbReference>
<dbReference type="PANTHER" id="PTHR33164">
    <property type="entry name" value="TRANSCRIPTIONAL REGULATOR, MARR FAMILY"/>
    <property type="match status" value="1"/>
</dbReference>
<protein>
    <submittedName>
        <fullName evidence="5">MarR family transcriptional regulator</fullName>
    </submittedName>
</protein>
<dbReference type="GO" id="GO:0006950">
    <property type="term" value="P:response to stress"/>
    <property type="evidence" value="ECO:0007669"/>
    <property type="project" value="TreeGrafter"/>
</dbReference>
<dbReference type="SMART" id="SM00347">
    <property type="entry name" value="HTH_MARR"/>
    <property type="match status" value="1"/>
</dbReference>
<accession>A0A506U120</accession>
<keyword evidence="2" id="KW-0238">DNA-binding</keyword>
<comment type="caution">
    <text evidence="5">The sequence shown here is derived from an EMBL/GenBank/DDBJ whole genome shotgun (WGS) entry which is preliminary data.</text>
</comment>
<name>A0A506U120_9HYPH</name>
<dbReference type="GO" id="GO:0003677">
    <property type="term" value="F:DNA binding"/>
    <property type="evidence" value="ECO:0007669"/>
    <property type="project" value="UniProtKB-KW"/>
</dbReference>
<dbReference type="EMBL" id="VHLG01000014">
    <property type="protein sequence ID" value="TPW28063.1"/>
    <property type="molecule type" value="Genomic_DNA"/>
</dbReference>
<gene>
    <name evidence="5" type="ORF">FJU08_18650</name>
</gene>
<evidence type="ECO:0000256" key="3">
    <source>
        <dbReference type="ARBA" id="ARBA00023163"/>
    </source>
</evidence>
<dbReference type="PRINTS" id="PR00598">
    <property type="entry name" value="HTHMARR"/>
</dbReference>
<dbReference type="Pfam" id="PF12802">
    <property type="entry name" value="MarR_2"/>
    <property type="match status" value="1"/>
</dbReference>
<dbReference type="AlphaFoldDB" id="A0A506U120"/>
<reference evidence="5 6" key="1">
    <citation type="submission" date="2019-06" db="EMBL/GenBank/DDBJ databases">
        <authorList>
            <person name="Li M."/>
        </authorList>
    </citation>
    <scope>NUCLEOTIDE SEQUENCE [LARGE SCALE GENOMIC DNA]</scope>
    <source>
        <strain evidence="5 6">BGMRC2036</strain>
    </source>
</reference>
<evidence type="ECO:0000256" key="1">
    <source>
        <dbReference type="ARBA" id="ARBA00023015"/>
    </source>
</evidence>